<name>A0A5B7HJA1_PORTR</name>
<keyword evidence="2" id="KW-1185">Reference proteome</keyword>
<reference evidence="1 2" key="1">
    <citation type="submission" date="2019-05" db="EMBL/GenBank/DDBJ databases">
        <title>Another draft genome of Portunus trituberculatus and its Hox gene families provides insights of decapod evolution.</title>
        <authorList>
            <person name="Jeong J.-H."/>
            <person name="Song I."/>
            <person name="Kim S."/>
            <person name="Choi T."/>
            <person name="Kim D."/>
            <person name="Ryu S."/>
            <person name="Kim W."/>
        </authorList>
    </citation>
    <scope>NUCLEOTIDE SEQUENCE [LARGE SCALE GENOMIC DNA]</scope>
    <source>
        <tissue evidence="1">Muscle</tissue>
    </source>
</reference>
<dbReference type="EMBL" id="VSRR010028505">
    <property type="protein sequence ID" value="MPC68858.1"/>
    <property type="molecule type" value="Genomic_DNA"/>
</dbReference>
<accession>A0A5B7HJA1</accession>
<comment type="caution">
    <text evidence="1">The sequence shown here is derived from an EMBL/GenBank/DDBJ whole genome shotgun (WGS) entry which is preliminary data.</text>
</comment>
<gene>
    <name evidence="1" type="ORF">E2C01_063068</name>
</gene>
<dbReference type="Proteomes" id="UP000324222">
    <property type="component" value="Unassembled WGS sequence"/>
</dbReference>
<sequence length="118" mass="13345">MQGAAWHSPITPVLQQLRVTHSQIYINICLGRLAPVALLLYPLRALPISKPSRQETKPTLGLWTGFELVPLETPRTPKHAWFHCTTAAYHGSKKSHSKNLMTFTEMIVKLSLVSREYP</sequence>
<organism evidence="1 2">
    <name type="scientific">Portunus trituberculatus</name>
    <name type="common">Swimming crab</name>
    <name type="synonym">Neptunus trituberculatus</name>
    <dbReference type="NCBI Taxonomy" id="210409"/>
    <lineage>
        <taxon>Eukaryota</taxon>
        <taxon>Metazoa</taxon>
        <taxon>Ecdysozoa</taxon>
        <taxon>Arthropoda</taxon>
        <taxon>Crustacea</taxon>
        <taxon>Multicrustacea</taxon>
        <taxon>Malacostraca</taxon>
        <taxon>Eumalacostraca</taxon>
        <taxon>Eucarida</taxon>
        <taxon>Decapoda</taxon>
        <taxon>Pleocyemata</taxon>
        <taxon>Brachyura</taxon>
        <taxon>Eubrachyura</taxon>
        <taxon>Portunoidea</taxon>
        <taxon>Portunidae</taxon>
        <taxon>Portuninae</taxon>
        <taxon>Portunus</taxon>
    </lineage>
</organism>
<evidence type="ECO:0000313" key="2">
    <source>
        <dbReference type="Proteomes" id="UP000324222"/>
    </source>
</evidence>
<dbReference type="AlphaFoldDB" id="A0A5B7HJA1"/>
<evidence type="ECO:0000313" key="1">
    <source>
        <dbReference type="EMBL" id="MPC68858.1"/>
    </source>
</evidence>
<protein>
    <submittedName>
        <fullName evidence="1">Uncharacterized protein</fullName>
    </submittedName>
</protein>
<proteinExistence type="predicted"/>